<evidence type="ECO:0000313" key="3">
    <source>
        <dbReference type="EMBL" id="BCN32403.1"/>
    </source>
</evidence>
<gene>
    <name evidence="3" type="ORF">bsdtb5_36980</name>
</gene>
<dbReference type="AlphaFoldDB" id="A0A7R7IE56"/>
<evidence type="ECO:0000259" key="2">
    <source>
        <dbReference type="PROSITE" id="PS51272"/>
    </source>
</evidence>
<reference evidence="3 4" key="1">
    <citation type="submission" date="2020-11" db="EMBL/GenBank/DDBJ databases">
        <title>Draft genome sequencing of a Lachnospiraceae strain isolated from anoxic soil subjected to BSD treatment.</title>
        <authorList>
            <person name="Uek A."/>
            <person name="Tonouchi A."/>
        </authorList>
    </citation>
    <scope>NUCLEOTIDE SEQUENCE [LARGE SCALE GENOMIC DNA]</scope>
    <source>
        <strain evidence="3 4">TB5</strain>
    </source>
</reference>
<name>A0A7R7IE56_9FIRM</name>
<evidence type="ECO:0000256" key="1">
    <source>
        <dbReference type="ARBA" id="ARBA00022737"/>
    </source>
</evidence>
<organism evidence="3 4">
    <name type="scientific">Anaeromicropila herbilytica</name>
    <dbReference type="NCBI Taxonomy" id="2785025"/>
    <lineage>
        <taxon>Bacteria</taxon>
        <taxon>Bacillati</taxon>
        <taxon>Bacillota</taxon>
        <taxon>Clostridia</taxon>
        <taxon>Lachnospirales</taxon>
        <taxon>Lachnospiraceae</taxon>
        <taxon>Anaeromicropila</taxon>
    </lineage>
</organism>
<keyword evidence="1" id="KW-0677">Repeat</keyword>
<dbReference type="EMBL" id="AP024169">
    <property type="protein sequence ID" value="BCN32403.1"/>
    <property type="molecule type" value="Genomic_DNA"/>
</dbReference>
<proteinExistence type="predicted"/>
<feature type="domain" description="SLH" evidence="2">
    <location>
        <begin position="113"/>
        <end position="182"/>
    </location>
</feature>
<dbReference type="Proteomes" id="UP000595897">
    <property type="component" value="Chromosome"/>
</dbReference>
<dbReference type="RefSeq" id="WP_271713453.1">
    <property type="nucleotide sequence ID" value="NZ_AP024169.1"/>
</dbReference>
<dbReference type="PROSITE" id="PS51272">
    <property type="entry name" value="SLH"/>
    <property type="match status" value="1"/>
</dbReference>
<keyword evidence="4" id="KW-1185">Reference proteome</keyword>
<sequence length="424" mass="49086">MKKIKKMLLILLSIVLVIELAMPTMKSEAKNKNITIEEYIQKLVVATKIKVDNTVENPYLSAAIAEGLVKDGEYKDYSVNIKREDAALLTNRADEILHGKTYNEDLYHQVKNKKRIKDLNKVSASKRDAVIKVFEKGIIVGDYDGIFTHDRTFRGKDNLNSSEASTILVRLTNKKKRRKISADGQVIRTTNLPKNYRSYEYILAAFPNSFYEMKMDWQIGTYFHNDGSKRKPVEYKDYVRPVNIKKEKFITGAHLDKYNMEDILNASLDRWVNKVKTNLETRLNVDYRTVGTKWINKLRGTYFIFDSGYPDDAFQNKRKTDDIKEYIKAMKKNKVIIKSSIVSVEPSTLYEGSNYYIRACIQFKIISAKNIKNQDDLIFGNHIYIKNLKKKKWTRMYVDIGVGTSNGSSLGEDYAVFDDEIISR</sequence>
<evidence type="ECO:0000313" key="4">
    <source>
        <dbReference type="Proteomes" id="UP000595897"/>
    </source>
</evidence>
<accession>A0A7R7IE56</accession>
<dbReference type="KEGG" id="ahb:bsdtb5_36980"/>
<dbReference type="InterPro" id="IPR001119">
    <property type="entry name" value="SLH_dom"/>
</dbReference>
<protein>
    <recommendedName>
        <fullName evidence="2">SLH domain-containing protein</fullName>
    </recommendedName>
</protein>